<dbReference type="RefSeq" id="WP_000794856.1">
    <property type="nucleotide sequence ID" value="NZ_AP027622.1"/>
</dbReference>
<evidence type="ECO:0000313" key="1">
    <source>
        <dbReference type="EMBL" id="ACA24831.1"/>
    </source>
</evidence>
<dbReference type="InterPro" id="IPR032719">
    <property type="entry name" value="WbsX"/>
</dbReference>
<dbReference type="Pfam" id="PF14307">
    <property type="entry name" value="Glyco_tran_WbsX"/>
    <property type="match status" value="1"/>
</dbReference>
<protein>
    <submittedName>
        <fullName evidence="1">WbsX</fullName>
    </submittedName>
</protein>
<reference evidence="1" key="1">
    <citation type="journal article" date="2008" name="FEMS Microbiol. Rev.">
        <title>Structure and genetics of Shigella O antigens.</title>
        <authorList>
            <person name="Liu B."/>
            <person name="Knirel Y.A."/>
            <person name="Feng L."/>
            <person name="Perepelov A.V."/>
            <person name="Senchenkova S.N."/>
            <person name="Wang Q."/>
            <person name="Reeves P.R."/>
            <person name="Wang L."/>
        </authorList>
    </citation>
    <scope>NUCLEOTIDE SEQUENCE</scope>
</reference>
<name>B5L3G1_ECOLX</name>
<dbReference type="Gene3D" id="3.20.20.80">
    <property type="entry name" value="Glycosidases"/>
    <property type="match status" value="1"/>
</dbReference>
<dbReference type="PATRIC" id="fig|562.10472.peg.2009"/>
<dbReference type="EMBL" id="EU294171">
    <property type="protein sequence ID" value="ACA24831.1"/>
    <property type="molecule type" value="Genomic_DNA"/>
</dbReference>
<sequence>MKNNSYKVFPFYFPQFYATKENDMWWGKGFTDWELVKKAQAVHQSQSQPRIPLNGYYDQSDPVVIKKQSKLASEYGIDGFNFYHYWFDGTVLLDKPMQNLYNDKSIDIEYFFTWANETWTRQWVGRPQDLLIKQEHKVDINIWNEHYEYLRKFFLDDRYLKINNSPVLCIYRPELVKSLSEWVAFFNNKAKCDGFNGIHFIALRAYSIANADSVYKYFDKIVNFQPRFAINTHLKKSSPLKKLIESTLRIAPEWLQLQLVRIIKNKRATYNQYKYSDYIQSMKNDVTEYKGKPVYPVVFPDWDNAPRYKENATFFCESSAYGFEKALNIACDITRNHDDKLIFINAWNEWSEGAYLEPDEMHKYSSLEIIKKVFQDKR</sequence>
<dbReference type="CDD" id="cd11579">
    <property type="entry name" value="Glyco_tran_WbsX"/>
    <property type="match status" value="1"/>
</dbReference>
<proteinExistence type="predicted"/>
<accession>B5L3G1</accession>
<gene>
    <name evidence="1" type="primary">wbsX</name>
</gene>
<dbReference type="AlphaFoldDB" id="B5L3G1"/>
<organism evidence="1">
    <name type="scientific">Escherichia coli</name>
    <dbReference type="NCBI Taxonomy" id="562"/>
    <lineage>
        <taxon>Bacteria</taxon>
        <taxon>Pseudomonadati</taxon>
        <taxon>Pseudomonadota</taxon>
        <taxon>Gammaproteobacteria</taxon>
        <taxon>Enterobacterales</taxon>
        <taxon>Enterobacteriaceae</taxon>
        <taxon>Escherichia</taxon>
    </lineage>
</organism>
<dbReference type="PANTHER" id="PTHR41244">
    <property type="entry name" value="RHAMNAN SYNTHESIS F"/>
    <property type="match status" value="1"/>
</dbReference>
<dbReference type="PANTHER" id="PTHR41244:SF1">
    <property type="entry name" value="GLYCOSYLTRANSFERASE"/>
    <property type="match status" value="1"/>
</dbReference>